<dbReference type="Proteomes" id="UP000321721">
    <property type="component" value="Unassembled WGS sequence"/>
</dbReference>
<protein>
    <recommendedName>
        <fullName evidence="3">Class I SAM-dependent methyltransferase</fullName>
    </recommendedName>
</protein>
<accession>A0A5C6S098</accession>
<dbReference type="SUPFAM" id="SSF53335">
    <property type="entry name" value="S-adenosyl-L-methionine-dependent methyltransferases"/>
    <property type="match status" value="1"/>
</dbReference>
<keyword evidence="2" id="KW-1185">Reference proteome</keyword>
<name>A0A5C6S098_9FLAO</name>
<dbReference type="OrthoDB" id="9800454at2"/>
<comment type="caution">
    <text evidence="1">The sequence shown here is derived from an EMBL/GenBank/DDBJ whole genome shotgun (WGS) entry which is preliminary data.</text>
</comment>
<proteinExistence type="predicted"/>
<dbReference type="Gene3D" id="3.40.50.150">
    <property type="entry name" value="Vaccinia Virus protein VP39"/>
    <property type="match status" value="1"/>
</dbReference>
<evidence type="ECO:0000313" key="2">
    <source>
        <dbReference type="Proteomes" id="UP000321721"/>
    </source>
</evidence>
<evidence type="ECO:0000313" key="1">
    <source>
        <dbReference type="EMBL" id="TXB67270.1"/>
    </source>
</evidence>
<dbReference type="RefSeq" id="WP_147098656.1">
    <property type="nucleotide sequence ID" value="NZ_VOOS01000001.1"/>
</dbReference>
<gene>
    <name evidence="1" type="ORF">FRY74_03535</name>
</gene>
<dbReference type="AlphaFoldDB" id="A0A5C6S098"/>
<evidence type="ECO:0008006" key="3">
    <source>
        <dbReference type="Google" id="ProtNLM"/>
    </source>
</evidence>
<organism evidence="1 2">
    <name type="scientific">Vicingus serpentipes</name>
    <dbReference type="NCBI Taxonomy" id="1926625"/>
    <lineage>
        <taxon>Bacteria</taxon>
        <taxon>Pseudomonadati</taxon>
        <taxon>Bacteroidota</taxon>
        <taxon>Flavobacteriia</taxon>
        <taxon>Flavobacteriales</taxon>
        <taxon>Vicingaceae</taxon>
        <taxon>Vicingus</taxon>
    </lineage>
</organism>
<reference evidence="1 2" key="1">
    <citation type="submission" date="2019-08" db="EMBL/GenBank/DDBJ databases">
        <title>Genome of Vicingus serpentipes NCIMB 15042.</title>
        <authorList>
            <person name="Bowman J.P."/>
        </authorList>
    </citation>
    <scope>NUCLEOTIDE SEQUENCE [LARGE SCALE GENOMIC DNA]</scope>
    <source>
        <strain evidence="1 2">NCIMB 15042</strain>
    </source>
</reference>
<dbReference type="InterPro" id="IPR029063">
    <property type="entry name" value="SAM-dependent_MTases_sf"/>
</dbReference>
<sequence>MKNNSRLENMYLETHNQMIAKNGFTPKALWGSKQSQEKRFEALSKLFLNKEGFTVLDLGCGLCHFNDYLIKNGFSSINYIGADINKNFIDEVRKTKKGIQLINGGVKQILKELECSVDYIVASGIYNLGNNTNETQKTFVEDFTSLYSIINIGFGVNFLSSESNNKDEISVYHEPTDLFKICNSFFTKRIVLSHDYLPHDFTILAFK</sequence>
<dbReference type="EMBL" id="VOOS01000001">
    <property type="protein sequence ID" value="TXB67270.1"/>
    <property type="molecule type" value="Genomic_DNA"/>
</dbReference>